<dbReference type="Gene3D" id="3.40.30.10">
    <property type="entry name" value="Glutaredoxin"/>
    <property type="match status" value="1"/>
</dbReference>
<dbReference type="Gene3D" id="1.10.238.10">
    <property type="entry name" value="EF-hand"/>
    <property type="match status" value="1"/>
</dbReference>
<feature type="domain" description="EF-hand" evidence="2">
    <location>
        <begin position="372"/>
        <end position="407"/>
    </location>
</feature>
<dbReference type="SUPFAM" id="SSF52833">
    <property type="entry name" value="Thioredoxin-like"/>
    <property type="match status" value="1"/>
</dbReference>
<evidence type="ECO:0000259" key="3">
    <source>
        <dbReference type="PROSITE" id="PS51352"/>
    </source>
</evidence>
<feature type="domain" description="Thioredoxin" evidence="3">
    <location>
        <begin position="458"/>
        <end position="572"/>
    </location>
</feature>
<dbReference type="RefSeq" id="XP_003078102.2">
    <property type="nucleotide sequence ID" value="XM_003078054.2"/>
</dbReference>
<reference evidence="5" key="1">
    <citation type="journal article" date="2006" name="Proc. Natl. Acad. Sci. U.S.A.">
        <title>Genome analysis of the smallest free-living eukaryote Ostreococcus tauri unveils many unique features.</title>
        <authorList>
            <person name="Derelle E."/>
            <person name="Ferraz C."/>
            <person name="Rombauts S."/>
            <person name="Rouze P."/>
            <person name="Worden A.Z."/>
            <person name="Robbens S."/>
            <person name="Partensky F."/>
            <person name="Degroeve S."/>
            <person name="Echeynie S."/>
            <person name="Cooke R."/>
            <person name="Saeys Y."/>
            <person name="Wuyts J."/>
            <person name="Jabbari K."/>
            <person name="Bowler C."/>
            <person name="Panaud O."/>
            <person name="Piegu B."/>
            <person name="Ball S.G."/>
            <person name="Ral J.-P."/>
            <person name="Bouget F.-Y."/>
            <person name="Piganeau G."/>
            <person name="De Baets B."/>
            <person name="Picard A."/>
            <person name="Delseny M."/>
            <person name="Demaille J."/>
            <person name="Van de Peer Y."/>
            <person name="Moreau H."/>
        </authorList>
    </citation>
    <scope>NUCLEOTIDE SEQUENCE [LARGE SCALE GENOMIC DNA]</scope>
    <source>
        <strain evidence="5">OTTH 0595 / CCAP 157/2 / RCC745</strain>
    </source>
</reference>
<dbReference type="InParanoid" id="A0A090LYG8"/>
<dbReference type="GO" id="GO:0005509">
    <property type="term" value="F:calcium ion binding"/>
    <property type="evidence" value="ECO:0007669"/>
    <property type="project" value="InterPro"/>
</dbReference>
<dbReference type="STRING" id="70448.A0A090LYG8"/>
<dbReference type="EMBL" id="CAID01000003">
    <property type="protein sequence ID" value="CEF97075.1"/>
    <property type="molecule type" value="Genomic_DNA"/>
</dbReference>
<dbReference type="InterPro" id="IPR013766">
    <property type="entry name" value="Thioredoxin_domain"/>
</dbReference>
<dbReference type="CDD" id="cd02947">
    <property type="entry name" value="TRX_family"/>
    <property type="match status" value="1"/>
</dbReference>
<reference evidence="4 5" key="2">
    <citation type="journal article" date="2014" name="BMC Genomics">
        <title>An improved genome of the model marine alga Ostreococcus tauri unfolds by assessing Illumina de novo assemblies.</title>
        <authorList>
            <person name="Blanc-Mathieu R."/>
            <person name="Verhelst B."/>
            <person name="Derelle E."/>
            <person name="Rombauts S."/>
            <person name="Bouget F.Y."/>
            <person name="Carre I."/>
            <person name="Chateau A."/>
            <person name="Eyre-Walker A."/>
            <person name="Grimsley N."/>
            <person name="Moreau H."/>
            <person name="Piegu B."/>
            <person name="Rivals E."/>
            <person name="Schackwitz W."/>
            <person name="Van de Peer Y."/>
            <person name="Piganeau G."/>
        </authorList>
    </citation>
    <scope>NUCLEOTIDE SEQUENCE [LARGE SCALE GENOMIC DNA]</scope>
    <source>
        <strain evidence="5">OTTH 0595 / CCAP 157/2 / RCC745</strain>
    </source>
</reference>
<dbReference type="AlphaFoldDB" id="A0A090LYG8"/>
<feature type="region of interest" description="Disordered" evidence="1">
    <location>
        <begin position="1"/>
        <end position="21"/>
    </location>
</feature>
<dbReference type="Gene3D" id="3.30.420.40">
    <property type="match status" value="1"/>
</dbReference>
<evidence type="ECO:0000313" key="5">
    <source>
        <dbReference type="Proteomes" id="UP000009170"/>
    </source>
</evidence>
<evidence type="ECO:0000313" key="4">
    <source>
        <dbReference type="EMBL" id="CEF97075.1"/>
    </source>
</evidence>
<dbReference type="Pfam" id="PF00085">
    <property type="entry name" value="Thioredoxin"/>
    <property type="match status" value="1"/>
</dbReference>
<dbReference type="SUPFAM" id="SSF53067">
    <property type="entry name" value="Actin-like ATPase domain"/>
    <property type="match status" value="1"/>
</dbReference>
<dbReference type="InterPro" id="IPR018247">
    <property type="entry name" value="EF_Hand_1_Ca_BS"/>
</dbReference>
<dbReference type="InterPro" id="IPR043129">
    <property type="entry name" value="ATPase_NBD"/>
</dbReference>
<dbReference type="InterPro" id="IPR002048">
    <property type="entry name" value="EF_hand_dom"/>
</dbReference>
<dbReference type="PROSITE" id="PS00018">
    <property type="entry name" value="EF_HAND_1"/>
    <property type="match status" value="1"/>
</dbReference>
<protein>
    <submittedName>
        <fullName evidence="4">Thioredoxin-like fold</fullName>
    </submittedName>
</protein>
<comment type="caution">
    <text evidence="4">The sequence shown here is derived from an EMBL/GenBank/DDBJ whole genome shotgun (WGS) entry which is preliminary data.</text>
</comment>
<sequence>MDRWRRAETTHGMRVRRDEGAKERTGTRLVRADAARGRGELARRNAGAWKLSDRDYPEGEVVLGIEIRSHSIKAAPVDTANAEFQRPGVTVPIEELSRESMETALNKIANHFTWKGPVGISYTRLALRALGAGANGEDVLASMVPAWKGRIATMIHTEAAAYAEMYFGPGRENSGLVMVCTLGKGFGAVLYNRGQKVRNADFKHLTWTYERELKKLQKSWGWSGVVPPLDSTDTLVDIVEEYGLSGRGWWLEDIQPSENACAQTDAVLAWASLVDRYLQKVSSNVSPERLILLPTGAASHWSEDVLIKLFRPGIQLAGLDPSILVMGEFPDRALVKGAAIGAHIELQSKAASSVLRDAICTTVTEGSELRPLTEAQMDWVFRKLDTDKDGEICEKDLLTGARFFGANLSIAEVNGVMKELHCGVSGEITRDFLQKWWDSELSHSVVTQISSIMDLEDILQSAKVAKPEVINVNGVLQAAKNDKIVVLQCGFSHCRPCKKFEGSYESIARDFPDIRFLKVFGDTTPAAAHLCRDVLSVQSTPDFRIYKGDKLLTQFTGANKIRLEDALKAAIE</sequence>
<dbReference type="PROSITE" id="PS51352">
    <property type="entry name" value="THIOREDOXIN_2"/>
    <property type="match status" value="1"/>
</dbReference>
<dbReference type="Proteomes" id="UP000009170">
    <property type="component" value="Unassembled WGS sequence"/>
</dbReference>
<evidence type="ECO:0000259" key="2">
    <source>
        <dbReference type="PROSITE" id="PS50222"/>
    </source>
</evidence>
<keyword evidence="5" id="KW-1185">Reference proteome</keyword>
<dbReference type="GeneID" id="9833745"/>
<accession>A0A090LYG8</accession>
<dbReference type="OrthoDB" id="10263751at2759"/>
<organism evidence="4 5">
    <name type="scientific">Ostreococcus tauri</name>
    <name type="common">Marine green alga</name>
    <dbReference type="NCBI Taxonomy" id="70448"/>
    <lineage>
        <taxon>Eukaryota</taxon>
        <taxon>Viridiplantae</taxon>
        <taxon>Chlorophyta</taxon>
        <taxon>Mamiellophyceae</taxon>
        <taxon>Mamiellales</taxon>
        <taxon>Bathycoccaceae</taxon>
        <taxon>Ostreococcus</taxon>
    </lineage>
</organism>
<dbReference type="PROSITE" id="PS50222">
    <property type="entry name" value="EF_HAND_2"/>
    <property type="match status" value="1"/>
</dbReference>
<name>A0A090LYG8_OSTTA</name>
<evidence type="ECO:0000256" key="1">
    <source>
        <dbReference type="SAM" id="MobiDB-lite"/>
    </source>
</evidence>
<dbReference type="KEGG" id="ota:OT_ostta03g01920"/>
<dbReference type="InterPro" id="IPR036249">
    <property type="entry name" value="Thioredoxin-like_sf"/>
</dbReference>
<gene>
    <name evidence="4" type="ORF">OT_ostta03g01920</name>
</gene>
<proteinExistence type="predicted"/>